<organism evidence="6">
    <name type="scientific">marine metagenome</name>
    <dbReference type="NCBI Taxonomy" id="408172"/>
    <lineage>
        <taxon>unclassified sequences</taxon>
        <taxon>metagenomes</taxon>
        <taxon>ecological metagenomes</taxon>
    </lineage>
</organism>
<evidence type="ECO:0000256" key="3">
    <source>
        <dbReference type="ARBA" id="ARBA00023004"/>
    </source>
</evidence>
<accession>A0A382ACE0</accession>
<name>A0A382ACE0_9ZZZZ</name>
<feature type="region of interest" description="Disordered" evidence="4">
    <location>
        <begin position="142"/>
        <end position="172"/>
    </location>
</feature>
<evidence type="ECO:0000259" key="5">
    <source>
        <dbReference type="PROSITE" id="PS51007"/>
    </source>
</evidence>
<protein>
    <recommendedName>
        <fullName evidence="5">Cytochrome c domain-containing protein</fullName>
    </recommendedName>
</protein>
<dbReference type="GO" id="GO:0046872">
    <property type="term" value="F:metal ion binding"/>
    <property type="evidence" value="ECO:0007669"/>
    <property type="project" value="UniProtKB-KW"/>
</dbReference>
<evidence type="ECO:0000256" key="4">
    <source>
        <dbReference type="SAM" id="MobiDB-lite"/>
    </source>
</evidence>
<evidence type="ECO:0000256" key="1">
    <source>
        <dbReference type="ARBA" id="ARBA00022617"/>
    </source>
</evidence>
<evidence type="ECO:0000256" key="2">
    <source>
        <dbReference type="ARBA" id="ARBA00022723"/>
    </source>
</evidence>
<dbReference type="InterPro" id="IPR036909">
    <property type="entry name" value="Cyt_c-like_dom_sf"/>
</dbReference>
<dbReference type="AlphaFoldDB" id="A0A382ACE0"/>
<reference evidence="6" key="1">
    <citation type="submission" date="2018-05" db="EMBL/GenBank/DDBJ databases">
        <authorList>
            <person name="Lanie J.A."/>
            <person name="Ng W.-L."/>
            <person name="Kazmierczak K.M."/>
            <person name="Andrzejewski T.M."/>
            <person name="Davidsen T.M."/>
            <person name="Wayne K.J."/>
            <person name="Tettelin H."/>
            <person name="Glass J.I."/>
            <person name="Rusch D."/>
            <person name="Podicherti R."/>
            <person name="Tsui H.-C.T."/>
            <person name="Winkler M.E."/>
        </authorList>
    </citation>
    <scope>NUCLEOTIDE SEQUENCE</scope>
</reference>
<dbReference type="PANTHER" id="PTHR35008">
    <property type="entry name" value="BLL4482 PROTEIN-RELATED"/>
    <property type="match status" value="1"/>
</dbReference>
<dbReference type="GO" id="GO:0009055">
    <property type="term" value="F:electron transfer activity"/>
    <property type="evidence" value="ECO:0007669"/>
    <property type="project" value="InterPro"/>
</dbReference>
<dbReference type="InterPro" id="IPR009056">
    <property type="entry name" value="Cyt_c-like_dom"/>
</dbReference>
<sequence length="172" mass="18147">MLGAGKVEGQTLLTGLGRLAVPSELETWGAIVGPDGAGLPSGRATAAEGRVLYDRRCAACHGLTGQEGPDARLAGGRDSLAGDQPRKTVGSYWPAATTLWDYVNRAMPFDQPGSLTSDEVYAAVAYVLFLNDLVDEQDPVDADSLPRIEMPNRAGFVDDPRPDIVAAQAPRP</sequence>
<dbReference type="PANTHER" id="PTHR35008:SF8">
    <property type="entry name" value="ALCOHOL DEHYDROGENASE CYTOCHROME C SUBUNIT"/>
    <property type="match status" value="1"/>
</dbReference>
<gene>
    <name evidence="6" type="ORF">METZ01_LOCUS151898</name>
</gene>
<dbReference type="Pfam" id="PF00034">
    <property type="entry name" value="Cytochrom_C"/>
    <property type="match status" value="1"/>
</dbReference>
<proteinExistence type="predicted"/>
<evidence type="ECO:0000313" key="6">
    <source>
        <dbReference type="EMBL" id="SVA99044.1"/>
    </source>
</evidence>
<dbReference type="GO" id="GO:0020037">
    <property type="term" value="F:heme binding"/>
    <property type="evidence" value="ECO:0007669"/>
    <property type="project" value="InterPro"/>
</dbReference>
<dbReference type="InterPro" id="IPR051459">
    <property type="entry name" value="Cytochrome_c-type_DH"/>
</dbReference>
<dbReference type="Gene3D" id="1.10.760.10">
    <property type="entry name" value="Cytochrome c-like domain"/>
    <property type="match status" value="1"/>
</dbReference>
<feature type="domain" description="Cytochrome c" evidence="5">
    <location>
        <begin position="44"/>
        <end position="131"/>
    </location>
</feature>
<keyword evidence="3" id="KW-0408">Iron</keyword>
<dbReference type="SUPFAM" id="SSF46626">
    <property type="entry name" value="Cytochrome c"/>
    <property type="match status" value="1"/>
</dbReference>
<dbReference type="PROSITE" id="PS51007">
    <property type="entry name" value="CYTC"/>
    <property type="match status" value="1"/>
</dbReference>
<dbReference type="EMBL" id="UINC01024759">
    <property type="protein sequence ID" value="SVA99044.1"/>
    <property type="molecule type" value="Genomic_DNA"/>
</dbReference>
<keyword evidence="2" id="KW-0479">Metal-binding</keyword>
<keyword evidence="1" id="KW-0349">Heme</keyword>